<dbReference type="AlphaFoldDB" id="A0A9D1WPP8"/>
<gene>
    <name evidence="2" type="ORF">H9736_00930</name>
</gene>
<evidence type="ECO:0000256" key="1">
    <source>
        <dbReference type="SAM" id="SignalP"/>
    </source>
</evidence>
<comment type="caution">
    <text evidence="2">The sequence shown here is derived from an EMBL/GenBank/DDBJ whole genome shotgun (WGS) entry which is preliminary data.</text>
</comment>
<keyword evidence="1" id="KW-0732">Signal</keyword>
<name>A0A9D1WPP8_9FIRM</name>
<reference evidence="2" key="2">
    <citation type="submission" date="2021-04" db="EMBL/GenBank/DDBJ databases">
        <authorList>
            <person name="Gilroy R."/>
        </authorList>
    </citation>
    <scope>NUCLEOTIDE SEQUENCE</scope>
    <source>
        <strain evidence="2">CHK188-5543</strain>
    </source>
</reference>
<reference evidence="2" key="1">
    <citation type="journal article" date="2021" name="PeerJ">
        <title>Extensive microbial diversity within the chicken gut microbiome revealed by metagenomics and culture.</title>
        <authorList>
            <person name="Gilroy R."/>
            <person name="Ravi A."/>
            <person name="Getino M."/>
            <person name="Pursley I."/>
            <person name="Horton D.L."/>
            <person name="Alikhan N.F."/>
            <person name="Baker D."/>
            <person name="Gharbi K."/>
            <person name="Hall N."/>
            <person name="Watson M."/>
            <person name="Adriaenssens E.M."/>
            <person name="Foster-Nyarko E."/>
            <person name="Jarju S."/>
            <person name="Secka A."/>
            <person name="Antonio M."/>
            <person name="Oren A."/>
            <person name="Chaudhuri R.R."/>
            <person name="La Ragione R."/>
            <person name="Hildebrand F."/>
            <person name="Pallen M.J."/>
        </authorList>
    </citation>
    <scope>NUCLEOTIDE SEQUENCE</scope>
    <source>
        <strain evidence="2">CHK188-5543</strain>
    </source>
</reference>
<evidence type="ECO:0000313" key="3">
    <source>
        <dbReference type="Proteomes" id="UP000886800"/>
    </source>
</evidence>
<protein>
    <submittedName>
        <fullName evidence="2">Uncharacterized protein</fullName>
    </submittedName>
</protein>
<dbReference type="EMBL" id="DXES01000020">
    <property type="protein sequence ID" value="HIX64791.1"/>
    <property type="molecule type" value="Genomic_DNA"/>
</dbReference>
<proteinExistence type="predicted"/>
<evidence type="ECO:0000313" key="2">
    <source>
        <dbReference type="EMBL" id="HIX64791.1"/>
    </source>
</evidence>
<sequence length="358" mass="38907">MRMHWIAAALASACVFSLSTGVFAADLRLEQEPTTAAAVIYNYQPLRLNAAGRAQFGNTLYCTAQERLYGRDGKIYRLADASPLSDSGQFRAKIQLLVNAPAVKTLKLAKGEQALPERTSFVLTLADDWLYRDVTVKFQVTYTAVTDTTLSVLPAGTAGSAEEMAVAAGEQIEVAYTLRIDDEALFAGNYDDYELRPARYEQVILPSDPDFPAGPEEVILTPEKNQDVDLTWVDVGKLVAQVNFGPGSLESAPKLSARWEDTGLAGERTYGGCYARVFVGSPQPDGGEVTLVLTNPFLTEKGEETVPHSQVNLYEIRDGQPVEITRQARYGTDSDGNGAFLLSTSSLGSYVLTDQPLK</sequence>
<feature type="signal peptide" evidence="1">
    <location>
        <begin position="1"/>
        <end position="24"/>
    </location>
</feature>
<feature type="chain" id="PRO_5039709817" evidence="1">
    <location>
        <begin position="25"/>
        <end position="358"/>
    </location>
</feature>
<dbReference type="Proteomes" id="UP000886800">
    <property type="component" value="Unassembled WGS sequence"/>
</dbReference>
<organism evidence="2 3">
    <name type="scientific">Candidatus Anaerotruncus excrementipullorum</name>
    <dbReference type="NCBI Taxonomy" id="2838465"/>
    <lineage>
        <taxon>Bacteria</taxon>
        <taxon>Bacillati</taxon>
        <taxon>Bacillota</taxon>
        <taxon>Clostridia</taxon>
        <taxon>Eubacteriales</taxon>
        <taxon>Oscillospiraceae</taxon>
        <taxon>Anaerotruncus</taxon>
    </lineage>
</organism>
<accession>A0A9D1WPP8</accession>